<dbReference type="Proteomes" id="UP000236291">
    <property type="component" value="Unassembled WGS sequence"/>
</dbReference>
<reference evidence="1 2" key="2">
    <citation type="journal article" date="2017" name="Front. Plant Sci.">
        <title>Gene Classification and Mining of Molecular Markers Useful in Red Clover (Trifolium pratense) Breeding.</title>
        <authorList>
            <person name="Istvanek J."/>
            <person name="Dluhosova J."/>
            <person name="Dluhos P."/>
            <person name="Patkova L."/>
            <person name="Nedelnik J."/>
            <person name="Repkova J."/>
        </authorList>
    </citation>
    <scope>NUCLEOTIDE SEQUENCE [LARGE SCALE GENOMIC DNA]</scope>
    <source>
        <strain evidence="2">cv. Tatra</strain>
        <tissue evidence="1">Young leaves</tissue>
    </source>
</reference>
<protein>
    <submittedName>
        <fullName evidence="1">Uncharacterized protein</fullName>
    </submittedName>
</protein>
<reference evidence="1 2" key="1">
    <citation type="journal article" date="2014" name="Am. J. Bot.">
        <title>Genome assembly and annotation for red clover (Trifolium pratense; Fabaceae).</title>
        <authorList>
            <person name="Istvanek J."/>
            <person name="Jaros M."/>
            <person name="Krenek A."/>
            <person name="Repkova J."/>
        </authorList>
    </citation>
    <scope>NUCLEOTIDE SEQUENCE [LARGE SCALE GENOMIC DNA]</scope>
    <source>
        <strain evidence="2">cv. Tatra</strain>
        <tissue evidence="1">Young leaves</tissue>
    </source>
</reference>
<accession>A0A2K3MLE2</accession>
<sequence>MQDRSNELCAAARMARMTRTTRQIRSDDNDFDLITDENGKKKLKIEIWFGSRKTSTFVLPSVMSRFTRIPLYR</sequence>
<dbReference type="AlphaFoldDB" id="A0A2K3MLE2"/>
<gene>
    <name evidence="1" type="ORF">L195_g047701</name>
</gene>
<evidence type="ECO:0000313" key="1">
    <source>
        <dbReference type="EMBL" id="PNX91570.1"/>
    </source>
</evidence>
<name>A0A2K3MLE2_TRIPR</name>
<comment type="caution">
    <text evidence="1">The sequence shown here is derived from an EMBL/GenBank/DDBJ whole genome shotgun (WGS) entry which is preliminary data.</text>
</comment>
<dbReference type="EMBL" id="ASHM01066670">
    <property type="protein sequence ID" value="PNX91570.1"/>
    <property type="molecule type" value="Genomic_DNA"/>
</dbReference>
<evidence type="ECO:0000313" key="2">
    <source>
        <dbReference type="Proteomes" id="UP000236291"/>
    </source>
</evidence>
<organism evidence="1 2">
    <name type="scientific">Trifolium pratense</name>
    <name type="common">Red clover</name>
    <dbReference type="NCBI Taxonomy" id="57577"/>
    <lineage>
        <taxon>Eukaryota</taxon>
        <taxon>Viridiplantae</taxon>
        <taxon>Streptophyta</taxon>
        <taxon>Embryophyta</taxon>
        <taxon>Tracheophyta</taxon>
        <taxon>Spermatophyta</taxon>
        <taxon>Magnoliopsida</taxon>
        <taxon>eudicotyledons</taxon>
        <taxon>Gunneridae</taxon>
        <taxon>Pentapetalae</taxon>
        <taxon>rosids</taxon>
        <taxon>fabids</taxon>
        <taxon>Fabales</taxon>
        <taxon>Fabaceae</taxon>
        <taxon>Papilionoideae</taxon>
        <taxon>50 kb inversion clade</taxon>
        <taxon>NPAAA clade</taxon>
        <taxon>Hologalegina</taxon>
        <taxon>IRL clade</taxon>
        <taxon>Trifolieae</taxon>
        <taxon>Trifolium</taxon>
    </lineage>
</organism>
<proteinExistence type="predicted"/>